<feature type="transmembrane region" description="Helical" evidence="7">
    <location>
        <begin position="12"/>
        <end position="36"/>
    </location>
</feature>
<dbReference type="RefSeq" id="WP_209969243.1">
    <property type="nucleotide sequence ID" value="NZ_JAGGLB010000001.1"/>
</dbReference>
<keyword evidence="10" id="KW-1185">Reference proteome</keyword>
<evidence type="ECO:0000256" key="1">
    <source>
        <dbReference type="ARBA" id="ARBA00004651"/>
    </source>
</evidence>
<evidence type="ECO:0000256" key="3">
    <source>
        <dbReference type="ARBA" id="ARBA00022475"/>
    </source>
</evidence>
<evidence type="ECO:0000259" key="8">
    <source>
        <dbReference type="PROSITE" id="PS50928"/>
    </source>
</evidence>
<feature type="domain" description="ABC transmembrane type-1" evidence="8">
    <location>
        <begin position="72"/>
        <end position="284"/>
    </location>
</feature>
<gene>
    <name evidence="9" type="ORF">J2Z66_000404</name>
</gene>
<dbReference type="SUPFAM" id="SSF161098">
    <property type="entry name" value="MetI-like"/>
    <property type="match status" value="1"/>
</dbReference>
<evidence type="ECO:0000256" key="6">
    <source>
        <dbReference type="ARBA" id="ARBA00023136"/>
    </source>
</evidence>
<name>A0ABS4IMK6_9BACL</name>
<feature type="transmembrane region" description="Helical" evidence="7">
    <location>
        <begin position="206"/>
        <end position="228"/>
    </location>
</feature>
<keyword evidence="4 7" id="KW-0812">Transmembrane</keyword>
<dbReference type="Proteomes" id="UP001519287">
    <property type="component" value="Unassembled WGS sequence"/>
</dbReference>
<dbReference type="InterPro" id="IPR051393">
    <property type="entry name" value="ABC_transporter_permease"/>
</dbReference>
<evidence type="ECO:0000313" key="10">
    <source>
        <dbReference type="Proteomes" id="UP001519287"/>
    </source>
</evidence>
<feature type="transmembrane region" description="Helical" evidence="7">
    <location>
        <begin position="263"/>
        <end position="284"/>
    </location>
</feature>
<keyword evidence="3" id="KW-1003">Cell membrane</keyword>
<organism evidence="9 10">
    <name type="scientific">Paenibacillus eucommiae</name>
    <dbReference type="NCBI Taxonomy" id="1355755"/>
    <lineage>
        <taxon>Bacteria</taxon>
        <taxon>Bacillati</taxon>
        <taxon>Bacillota</taxon>
        <taxon>Bacilli</taxon>
        <taxon>Bacillales</taxon>
        <taxon>Paenibacillaceae</taxon>
        <taxon>Paenibacillus</taxon>
    </lineage>
</organism>
<dbReference type="Gene3D" id="1.10.3720.10">
    <property type="entry name" value="MetI-like"/>
    <property type="match status" value="1"/>
</dbReference>
<evidence type="ECO:0000313" key="9">
    <source>
        <dbReference type="EMBL" id="MBP1988809.1"/>
    </source>
</evidence>
<dbReference type="CDD" id="cd06261">
    <property type="entry name" value="TM_PBP2"/>
    <property type="match status" value="1"/>
</dbReference>
<keyword evidence="5 7" id="KW-1133">Transmembrane helix</keyword>
<protein>
    <submittedName>
        <fullName evidence="9">Raffinose/stachyose/melibiose transport system permease protein</fullName>
    </submittedName>
</protein>
<feature type="transmembrane region" description="Helical" evidence="7">
    <location>
        <begin position="73"/>
        <end position="93"/>
    </location>
</feature>
<evidence type="ECO:0000256" key="4">
    <source>
        <dbReference type="ARBA" id="ARBA00022692"/>
    </source>
</evidence>
<dbReference type="PANTHER" id="PTHR30193">
    <property type="entry name" value="ABC TRANSPORTER PERMEASE PROTEIN"/>
    <property type="match status" value="1"/>
</dbReference>
<dbReference type="PROSITE" id="PS50928">
    <property type="entry name" value="ABC_TM1"/>
    <property type="match status" value="1"/>
</dbReference>
<evidence type="ECO:0000256" key="2">
    <source>
        <dbReference type="ARBA" id="ARBA00022448"/>
    </source>
</evidence>
<keyword evidence="6 7" id="KW-0472">Membrane</keyword>
<comment type="subcellular location">
    <subcellularLocation>
        <location evidence="1 7">Cell membrane</location>
        <topology evidence="1 7">Multi-pass membrane protein</topology>
    </subcellularLocation>
</comment>
<sequence length="296" mass="33006">MNIAKVSWRAIAIFVLPCLLLYVAIVFVPIIISLYYSFFQWNGIGAATFVGWSNYINMLTKDAIFWPSVYRTLLYAAFSMAEIPVALLLAVWLSRYVKRPNFLVSSFFLPVILSVVVIGQLWKSIYSPASMGGLLNDALAWLGLGEWARPWLADPTFAIYALIFVSLWQYLGYHLLIQFTGVQNIPQEIYEAAKIDGAEGWTVDRYITFPLVAPVFKISMVLAVIGSLKTLDIVMVMTGGGPGNATDVISSHMYKRTFSSLEYGYGSTISVFLVAACLLATLLLNKIFKRSEDAIQ</sequence>
<dbReference type="PANTHER" id="PTHR30193:SF37">
    <property type="entry name" value="INNER MEMBRANE ABC TRANSPORTER PERMEASE PROTEIN YCJO"/>
    <property type="match status" value="1"/>
</dbReference>
<dbReference type="Pfam" id="PF00528">
    <property type="entry name" value="BPD_transp_1"/>
    <property type="match status" value="1"/>
</dbReference>
<evidence type="ECO:0000256" key="5">
    <source>
        <dbReference type="ARBA" id="ARBA00022989"/>
    </source>
</evidence>
<evidence type="ECO:0000256" key="7">
    <source>
        <dbReference type="RuleBase" id="RU363032"/>
    </source>
</evidence>
<dbReference type="InterPro" id="IPR000515">
    <property type="entry name" value="MetI-like"/>
</dbReference>
<comment type="caution">
    <text evidence="9">The sequence shown here is derived from an EMBL/GenBank/DDBJ whole genome shotgun (WGS) entry which is preliminary data.</text>
</comment>
<accession>A0ABS4IMK6</accession>
<dbReference type="InterPro" id="IPR035906">
    <property type="entry name" value="MetI-like_sf"/>
</dbReference>
<feature type="transmembrane region" description="Helical" evidence="7">
    <location>
        <begin position="157"/>
        <end position="177"/>
    </location>
</feature>
<feature type="transmembrane region" description="Helical" evidence="7">
    <location>
        <begin position="102"/>
        <end position="122"/>
    </location>
</feature>
<proteinExistence type="inferred from homology"/>
<dbReference type="EMBL" id="JAGGLB010000001">
    <property type="protein sequence ID" value="MBP1988809.1"/>
    <property type="molecule type" value="Genomic_DNA"/>
</dbReference>
<reference evidence="9 10" key="1">
    <citation type="submission" date="2021-03" db="EMBL/GenBank/DDBJ databases">
        <title>Genomic Encyclopedia of Type Strains, Phase IV (KMG-IV): sequencing the most valuable type-strain genomes for metagenomic binning, comparative biology and taxonomic classification.</title>
        <authorList>
            <person name="Goeker M."/>
        </authorList>
    </citation>
    <scope>NUCLEOTIDE SEQUENCE [LARGE SCALE GENOMIC DNA]</scope>
    <source>
        <strain evidence="9 10">DSM 26048</strain>
    </source>
</reference>
<comment type="similarity">
    <text evidence="7">Belongs to the binding-protein-dependent transport system permease family.</text>
</comment>
<keyword evidence="2 7" id="KW-0813">Transport</keyword>